<dbReference type="CTD" id="31939"/>
<dbReference type="InterPro" id="IPR000734">
    <property type="entry name" value="TAG_lipase"/>
</dbReference>
<comment type="similarity">
    <text evidence="2 7">Belongs to the AB hydrolase superfamily. Lipase family.</text>
</comment>
<sequence length="469" mass="51957">MGLLWLYKPLSLSAKISSTRSVLKSQSRIRTRTMNPMKVLSLLAFLAVAALGKPNNRMDNSVSQALKPSQWLSGSQLEAIPAVDDLTLERLESMSLEKGAELVQQIYHLSQIHHNVEPNFVPSNIQAYVPKPNGEKLAAPLNEMIQRLKQKQNFGDDEVTIILTGLPQTTETVKKATRKLVQAYMQRYNLQQQRQKGKNTNQDYDYGSEKRNQRTSSEENSSEEVKNAKTQSGDIIVIDLGSTLTNYKRYAMLDIEKTGAKIGKWIVQMVNELDMPFDTIHLIGQNVGAHVAGAAAQEFTRLTGHQLRRVTGLDPSKIVAKSKNTLTGLARGDAEFVDAIHTSVYGMGTPIRSGDVDFYPNGPAAGVPGASNVVEAAMRATRYFAESVRPGNERSFPAVPANSLEQYKRNDGFGKRAYMGIDTAHDLEGDYILQVNAQSPFGRNAPAQKQSSYHGVHQTWSSKDNKDYE</sequence>
<feature type="compositionally biased region" description="Polar residues" evidence="8">
    <location>
        <begin position="442"/>
        <end position="462"/>
    </location>
</feature>
<comment type="subcellular location">
    <subcellularLocation>
        <location evidence="1">Secreted</location>
    </subcellularLocation>
</comment>
<dbReference type="GO" id="GO:0032502">
    <property type="term" value="P:developmental process"/>
    <property type="evidence" value="ECO:0007669"/>
    <property type="project" value="UniProtKB-ARBA"/>
</dbReference>
<keyword evidence="11" id="KW-1185">Reference proteome</keyword>
<evidence type="ECO:0000313" key="10">
    <source>
        <dbReference type="EMBL" id="EDV33727.2"/>
    </source>
</evidence>
<dbReference type="GeneID" id="6501917"/>
<dbReference type="GO" id="GO:0016042">
    <property type="term" value="P:lipid catabolic process"/>
    <property type="evidence" value="ECO:0007669"/>
    <property type="project" value="TreeGrafter"/>
</dbReference>
<dbReference type="Pfam" id="PF00151">
    <property type="entry name" value="Lipase"/>
    <property type="match status" value="1"/>
</dbReference>
<proteinExistence type="inferred from homology"/>
<dbReference type="PANTHER" id="PTHR11610:SF149">
    <property type="entry name" value="FI01450P-RELATED"/>
    <property type="match status" value="1"/>
</dbReference>
<evidence type="ECO:0000256" key="6">
    <source>
        <dbReference type="ARBA" id="ARBA00022729"/>
    </source>
</evidence>
<dbReference type="Gene3D" id="3.40.50.1820">
    <property type="entry name" value="alpha/beta hydrolase"/>
    <property type="match status" value="1"/>
</dbReference>
<dbReference type="InParanoid" id="B3MZC6"/>
<evidence type="ECO:0000256" key="5">
    <source>
        <dbReference type="ARBA" id="ARBA00022641"/>
    </source>
</evidence>
<keyword evidence="6" id="KW-0732">Signal</keyword>
<dbReference type="AlphaFoldDB" id="B3MZC6"/>
<dbReference type="InterPro" id="IPR013818">
    <property type="entry name" value="Lipase"/>
</dbReference>
<dbReference type="FunFam" id="3.40.50.1820:FF:000227">
    <property type="entry name" value="Yolk protein 2"/>
    <property type="match status" value="1"/>
</dbReference>
<feature type="compositionally biased region" description="Polar residues" evidence="8">
    <location>
        <begin position="191"/>
        <end position="203"/>
    </location>
</feature>
<keyword evidence="5" id="KW-0765">Sulfation</keyword>
<evidence type="ECO:0000256" key="8">
    <source>
        <dbReference type="SAM" id="MobiDB-lite"/>
    </source>
</evidence>
<evidence type="ECO:0000256" key="4">
    <source>
        <dbReference type="ARBA" id="ARBA00022553"/>
    </source>
</evidence>
<evidence type="ECO:0000256" key="3">
    <source>
        <dbReference type="ARBA" id="ARBA00022525"/>
    </source>
</evidence>
<dbReference type="GO" id="GO:0016298">
    <property type="term" value="F:lipase activity"/>
    <property type="evidence" value="ECO:0007669"/>
    <property type="project" value="InterPro"/>
</dbReference>
<dbReference type="STRING" id="7217.B3MZC6"/>
<gene>
    <name evidence="10" type="primary">Dana\GF19155</name>
    <name evidence="10" type="synonym">dana_GLEANR_20868</name>
    <name evidence="10" type="ORF">GF19155</name>
</gene>
<dbReference type="HOGENOM" id="CLU_027171_6_0_1"/>
<feature type="region of interest" description="Disordered" evidence="8">
    <location>
        <begin position="442"/>
        <end position="469"/>
    </location>
</feature>
<feature type="region of interest" description="Disordered" evidence="8">
    <location>
        <begin position="191"/>
        <end position="228"/>
    </location>
</feature>
<reference evidence="10 11" key="1">
    <citation type="journal article" date="2007" name="Nature">
        <title>Evolution of genes and genomes on the Drosophila phylogeny.</title>
        <authorList>
            <consortium name="Drosophila 12 Genomes Consortium"/>
            <person name="Clark A.G."/>
            <person name="Eisen M.B."/>
            <person name="Smith D.R."/>
            <person name="Bergman C.M."/>
            <person name="Oliver B."/>
            <person name="Markow T.A."/>
            <person name="Kaufman T.C."/>
            <person name="Kellis M."/>
            <person name="Gelbart W."/>
            <person name="Iyer V.N."/>
            <person name="Pollard D.A."/>
            <person name="Sackton T.B."/>
            <person name="Larracuente A.M."/>
            <person name="Singh N.D."/>
            <person name="Abad J.P."/>
            <person name="Abt D.N."/>
            <person name="Adryan B."/>
            <person name="Aguade M."/>
            <person name="Akashi H."/>
            <person name="Anderson W.W."/>
            <person name="Aquadro C.F."/>
            <person name="Ardell D.H."/>
            <person name="Arguello R."/>
            <person name="Artieri C.G."/>
            <person name="Barbash D.A."/>
            <person name="Barker D."/>
            <person name="Barsanti P."/>
            <person name="Batterham P."/>
            <person name="Batzoglou S."/>
            <person name="Begun D."/>
            <person name="Bhutkar A."/>
            <person name="Blanco E."/>
            <person name="Bosak S.A."/>
            <person name="Bradley R.K."/>
            <person name="Brand A.D."/>
            <person name="Brent M.R."/>
            <person name="Brooks A.N."/>
            <person name="Brown R.H."/>
            <person name="Butlin R.K."/>
            <person name="Caggese C."/>
            <person name="Calvi B.R."/>
            <person name="Bernardo de Carvalho A."/>
            <person name="Caspi A."/>
            <person name="Castrezana S."/>
            <person name="Celniker S.E."/>
            <person name="Chang J.L."/>
            <person name="Chapple C."/>
            <person name="Chatterji S."/>
            <person name="Chinwalla A."/>
            <person name="Civetta A."/>
            <person name="Clifton S.W."/>
            <person name="Comeron J.M."/>
            <person name="Costello J.C."/>
            <person name="Coyne J.A."/>
            <person name="Daub J."/>
            <person name="David R.G."/>
            <person name="Delcher A.L."/>
            <person name="Delehaunty K."/>
            <person name="Do C.B."/>
            <person name="Ebling H."/>
            <person name="Edwards K."/>
            <person name="Eickbush T."/>
            <person name="Evans J.D."/>
            <person name="Filipski A."/>
            <person name="Findeiss S."/>
            <person name="Freyhult E."/>
            <person name="Fulton L."/>
            <person name="Fulton R."/>
            <person name="Garcia A.C."/>
            <person name="Gardiner A."/>
            <person name="Garfield D.A."/>
            <person name="Garvin B.E."/>
            <person name="Gibson G."/>
            <person name="Gilbert D."/>
            <person name="Gnerre S."/>
            <person name="Godfrey J."/>
            <person name="Good R."/>
            <person name="Gotea V."/>
            <person name="Gravely B."/>
            <person name="Greenberg A.J."/>
            <person name="Griffiths-Jones S."/>
            <person name="Gross S."/>
            <person name="Guigo R."/>
            <person name="Gustafson E.A."/>
            <person name="Haerty W."/>
            <person name="Hahn M.W."/>
            <person name="Halligan D.L."/>
            <person name="Halpern A.L."/>
            <person name="Halter G.M."/>
            <person name="Han M.V."/>
            <person name="Heger A."/>
            <person name="Hillier L."/>
            <person name="Hinrichs A.S."/>
            <person name="Holmes I."/>
            <person name="Hoskins R.A."/>
            <person name="Hubisz M.J."/>
            <person name="Hultmark D."/>
            <person name="Huntley M.A."/>
            <person name="Jaffe D.B."/>
            <person name="Jagadeeshan S."/>
            <person name="Jeck W.R."/>
            <person name="Johnson J."/>
            <person name="Jones C.D."/>
            <person name="Jordan W.C."/>
            <person name="Karpen G.H."/>
            <person name="Kataoka E."/>
            <person name="Keightley P.D."/>
            <person name="Kheradpour P."/>
            <person name="Kirkness E.F."/>
            <person name="Koerich L.B."/>
            <person name="Kristiansen K."/>
            <person name="Kudrna D."/>
            <person name="Kulathinal R.J."/>
            <person name="Kumar S."/>
            <person name="Kwok R."/>
            <person name="Lander E."/>
            <person name="Langley C.H."/>
            <person name="Lapoint R."/>
            <person name="Lazzaro B.P."/>
            <person name="Lee S.J."/>
            <person name="Levesque L."/>
            <person name="Li R."/>
            <person name="Lin C.F."/>
            <person name="Lin M.F."/>
            <person name="Lindblad-Toh K."/>
            <person name="Llopart A."/>
            <person name="Long M."/>
            <person name="Low L."/>
            <person name="Lozovsky E."/>
            <person name="Lu J."/>
            <person name="Luo M."/>
            <person name="Machado C.A."/>
            <person name="Makalowski W."/>
            <person name="Marzo M."/>
            <person name="Matsuda M."/>
            <person name="Matzkin L."/>
            <person name="McAllister B."/>
            <person name="McBride C.S."/>
            <person name="McKernan B."/>
            <person name="McKernan K."/>
            <person name="Mendez-Lago M."/>
            <person name="Minx P."/>
            <person name="Mollenhauer M.U."/>
            <person name="Montooth K."/>
            <person name="Mount S.M."/>
            <person name="Mu X."/>
            <person name="Myers E."/>
            <person name="Negre B."/>
            <person name="Newfeld S."/>
            <person name="Nielsen R."/>
            <person name="Noor M.A."/>
            <person name="O'Grady P."/>
            <person name="Pachter L."/>
            <person name="Papaceit M."/>
            <person name="Parisi M.J."/>
            <person name="Parisi M."/>
            <person name="Parts L."/>
            <person name="Pedersen J.S."/>
            <person name="Pesole G."/>
            <person name="Phillippy A.M."/>
            <person name="Ponting C.P."/>
            <person name="Pop M."/>
            <person name="Porcelli D."/>
            <person name="Powell J.R."/>
            <person name="Prohaska S."/>
            <person name="Pruitt K."/>
            <person name="Puig M."/>
            <person name="Quesneville H."/>
            <person name="Ram K.R."/>
            <person name="Rand D."/>
            <person name="Rasmussen M.D."/>
            <person name="Reed L.K."/>
            <person name="Reenan R."/>
            <person name="Reily A."/>
            <person name="Remington K.A."/>
            <person name="Rieger T.T."/>
            <person name="Ritchie M.G."/>
            <person name="Robin C."/>
            <person name="Rogers Y.H."/>
            <person name="Rohde C."/>
            <person name="Rozas J."/>
            <person name="Rubenfield M.J."/>
            <person name="Ruiz A."/>
            <person name="Russo S."/>
            <person name="Salzberg S.L."/>
            <person name="Sanchez-Gracia A."/>
            <person name="Saranga D.J."/>
            <person name="Sato H."/>
            <person name="Schaeffer S.W."/>
            <person name="Schatz M.C."/>
            <person name="Schlenke T."/>
            <person name="Schwartz R."/>
            <person name="Segarra C."/>
            <person name="Singh R.S."/>
            <person name="Sirot L."/>
            <person name="Sirota M."/>
            <person name="Sisneros N.B."/>
            <person name="Smith C.D."/>
            <person name="Smith T.F."/>
            <person name="Spieth J."/>
            <person name="Stage D.E."/>
            <person name="Stark A."/>
            <person name="Stephan W."/>
            <person name="Strausberg R.L."/>
            <person name="Strempel S."/>
            <person name="Sturgill D."/>
            <person name="Sutton G."/>
            <person name="Sutton G.G."/>
            <person name="Tao W."/>
            <person name="Teichmann S."/>
            <person name="Tobari Y.N."/>
            <person name="Tomimura Y."/>
            <person name="Tsolas J.M."/>
            <person name="Valente V.L."/>
            <person name="Venter E."/>
            <person name="Venter J.C."/>
            <person name="Vicario S."/>
            <person name="Vieira F.G."/>
            <person name="Vilella A.J."/>
            <person name="Villasante A."/>
            <person name="Walenz B."/>
            <person name="Wang J."/>
            <person name="Wasserman M."/>
            <person name="Watts T."/>
            <person name="Wilson D."/>
            <person name="Wilson R.K."/>
            <person name="Wing R.A."/>
            <person name="Wolfner M.F."/>
            <person name="Wong A."/>
            <person name="Wong G.K."/>
            <person name="Wu C.I."/>
            <person name="Wu G."/>
            <person name="Yamamoto D."/>
            <person name="Yang H.P."/>
            <person name="Yang S.P."/>
            <person name="Yorke J.A."/>
            <person name="Yoshida K."/>
            <person name="Zdobnov E."/>
            <person name="Zhang P."/>
            <person name="Zhang Y."/>
            <person name="Zimin A.V."/>
            <person name="Baldwin J."/>
            <person name="Abdouelleil A."/>
            <person name="Abdulkadir J."/>
            <person name="Abebe A."/>
            <person name="Abera B."/>
            <person name="Abreu J."/>
            <person name="Acer S.C."/>
            <person name="Aftuck L."/>
            <person name="Alexander A."/>
            <person name="An P."/>
            <person name="Anderson E."/>
            <person name="Anderson S."/>
            <person name="Arachi H."/>
            <person name="Azer M."/>
            <person name="Bachantsang P."/>
            <person name="Barry A."/>
            <person name="Bayul T."/>
            <person name="Berlin A."/>
            <person name="Bessette D."/>
            <person name="Bloom T."/>
            <person name="Blye J."/>
            <person name="Boguslavskiy L."/>
            <person name="Bonnet C."/>
            <person name="Boukhgalter B."/>
            <person name="Bourzgui I."/>
            <person name="Brown A."/>
            <person name="Cahill P."/>
            <person name="Channer S."/>
            <person name="Cheshatsang Y."/>
            <person name="Chuda L."/>
            <person name="Citroen M."/>
            <person name="Collymore A."/>
            <person name="Cooke P."/>
            <person name="Costello M."/>
            <person name="D'Aco K."/>
            <person name="Daza R."/>
            <person name="De Haan G."/>
            <person name="DeGray S."/>
            <person name="DeMaso C."/>
            <person name="Dhargay N."/>
            <person name="Dooley K."/>
            <person name="Dooley E."/>
            <person name="Doricent M."/>
            <person name="Dorje P."/>
            <person name="Dorjee K."/>
            <person name="Dupes A."/>
            <person name="Elong R."/>
            <person name="Falk J."/>
            <person name="Farina A."/>
            <person name="Faro S."/>
            <person name="Ferguson D."/>
            <person name="Fisher S."/>
            <person name="Foley C.D."/>
            <person name="Franke A."/>
            <person name="Friedrich D."/>
            <person name="Gadbois L."/>
            <person name="Gearin G."/>
            <person name="Gearin C.R."/>
            <person name="Giannoukos G."/>
            <person name="Goode T."/>
            <person name="Graham J."/>
            <person name="Grandbois E."/>
            <person name="Grewal S."/>
            <person name="Gyaltsen K."/>
            <person name="Hafez N."/>
            <person name="Hagos B."/>
            <person name="Hall J."/>
            <person name="Henson C."/>
            <person name="Hollinger A."/>
            <person name="Honan T."/>
            <person name="Huard M.D."/>
            <person name="Hughes L."/>
            <person name="Hurhula B."/>
            <person name="Husby M.E."/>
            <person name="Kamat A."/>
            <person name="Kanga B."/>
            <person name="Kashin S."/>
            <person name="Khazanovich D."/>
            <person name="Kisner P."/>
            <person name="Lance K."/>
            <person name="Lara M."/>
            <person name="Lee W."/>
            <person name="Lennon N."/>
            <person name="Letendre F."/>
            <person name="LeVine R."/>
            <person name="Lipovsky A."/>
            <person name="Liu X."/>
            <person name="Liu J."/>
            <person name="Liu S."/>
            <person name="Lokyitsang T."/>
            <person name="Lokyitsang Y."/>
            <person name="Lubonja R."/>
            <person name="Lui A."/>
            <person name="MacDonald P."/>
            <person name="Magnisalis V."/>
            <person name="Maru K."/>
            <person name="Matthews C."/>
            <person name="McCusker W."/>
            <person name="McDonough S."/>
            <person name="Mehta T."/>
            <person name="Meldrim J."/>
            <person name="Meneus L."/>
            <person name="Mihai O."/>
            <person name="Mihalev A."/>
            <person name="Mihova T."/>
            <person name="Mittelman R."/>
            <person name="Mlenga V."/>
            <person name="Montmayeur A."/>
            <person name="Mulrain L."/>
            <person name="Navidi A."/>
            <person name="Naylor J."/>
            <person name="Negash T."/>
            <person name="Nguyen T."/>
            <person name="Nguyen N."/>
            <person name="Nicol R."/>
            <person name="Norbu C."/>
            <person name="Norbu N."/>
            <person name="Novod N."/>
            <person name="O'Neill B."/>
            <person name="Osman S."/>
            <person name="Markiewicz E."/>
            <person name="Oyono O.L."/>
            <person name="Patti C."/>
            <person name="Phunkhang P."/>
            <person name="Pierre F."/>
            <person name="Priest M."/>
            <person name="Raghuraman S."/>
            <person name="Rege F."/>
            <person name="Reyes R."/>
            <person name="Rise C."/>
            <person name="Rogov P."/>
            <person name="Ross K."/>
            <person name="Ryan E."/>
            <person name="Settipalli S."/>
            <person name="Shea T."/>
            <person name="Sherpa N."/>
            <person name="Shi L."/>
            <person name="Shih D."/>
            <person name="Sparrow T."/>
            <person name="Spaulding J."/>
            <person name="Stalker J."/>
            <person name="Stange-Thomann N."/>
            <person name="Stavropoulos S."/>
            <person name="Stone C."/>
            <person name="Strader C."/>
            <person name="Tesfaye S."/>
            <person name="Thomson T."/>
            <person name="Thoulutsang Y."/>
            <person name="Thoulutsang D."/>
            <person name="Topham K."/>
            <person name="Topping I."/>
            <person name="Tsamla T."/>
            <person name="Vassiliev H."/>
            <person name="Vo A."/>
            <person name="Wangchuk T."/>
            <person name="Wangdi T."/>
            <person name="Weiand M."/>
            <person name="Wilkinson J."/>
            <person name="Wilson A."/>
            <person name="Yadav S."/>
            <person name="Young G."/>
            <person name="Yu Q."/>
            <person name="Zembek L."/>
            <person name="Zhong D."/>
            <person name="Zimmer A."/>
            <person name="Zwirko Z."/>
            <person name="Jaffe D.B."/>
            <person name="Alvarez P."/>
            <person name="Brockman W."/>
            <person name="Butler J."/>
            <person name="Chin C."/>
            <person name="Gnerre S."/>
            <person name="Grabherr M."/>
            <person name="Kleber M."/>
            <person name="Mauceli E."/>
            <person name="MacCallum I."/>
        </authorList>
    </citation>
    <scope>NUCLEOTIDE SEQUENCE [LARGE SCALE GENOMIC DNA]</scope>
    <source>
        <strain evidence="11">Tucson 14024-0371.13</strain>
    </source>
</reference>
<evidence type="ECO:0000256" key="2">
    <source>
        <dbReference type="ARBA" id="ARBA00010701"/>
    </source>
</evidence>
<keyword evidence="10" id="KW-0378">Hydrolase</keyword>
<dbReference type="GO" id="GO:0005615">
    <property type="term" value="C:extracellular space"/>
    <property type="evidence" value="ECO:0007669"/>
    <property type="project" value="TreeGrafter"/>
</dbReference>
<accession>B3MZC6</accession>
<evidence type="ECO:0000259" key="9">
    <source>
        <dbReference type="Pfam" id="PF00151"/>
    </source>
</evidence>
<evidence type="ECO:0000313" key="11">
    <source>
        <dbReference type="Proteomes" id="UP000007801"/>
    </source>
</evidence>
<dbReference type="Proteomes" id="UP000007801">
    <property type="component" value="Unassembled WGS sequence"/>
</dbReference>
<dbReference type="eggNOG" id="ENOG502SRF1">
    <property type="taxonomic scope" value="Eukaryota"/>
</dbReference>
<evidence type="ECO:0000256" key="1">
    <source>
        <dbReference type="ARBA" id="ARBA00004613"/>
    </source>
</evidence>
<dbReference type="GO" id="GO:0017171">
    <property type="term" value="F:serine hydrolase activity"/>
    <property type="evidence" value="ECO:0007669"/>
    <property type="project" value="TreeGrafter"/>
</dbReference>
<protein>
    <recommendedName>
        <fullName evidence="9">Lipase domain-containing protein</fullName>
    </recommendedName>
</protein>
<name>B3MZC6_DROAN</name>
<dbReference type="InterPro" id="IPR029058">
    <property type="entry name" value="AB_hydrolase_fold"/>
</dbReference>
<dbReference type="OrthoDB" id="6770740at2759"/>
<evidence type="ECO:0000256" key="7">
    <source>
        <dbReference type="RuleBase" id="RU004262"/>
    </source>
</evidence>
<keyword evidence="3" id="KW-0964">Secreted</keyword>
<dbReference type="EMBL" id="CH902635">
    <property type="protein sequence ID" value="EDV33727.2"/>
    <property type="molecule type" value="Genomic_DNA"/>
</dbReference>
<dbReference type="FunCoup" id="B3MZC6">
    <property type="interactions" value="70"/>
</dbReference>
<dbReference type="PANTHER" id="PTHR11610">
    <property type="entry name" value="LIPASE"/>
    <property type="match status" value="1"/>
</dbReference>
<dbReference type="KEGG" id="dan:6501917"/>
<feature type="domain" description="Lipase" evidence="9">
    <location>
        <begin position="162"/>
        <end position="441"/>
    </location>
</feature>
<keyword evidence="4" id="KW-0597">Phosphoprotein</keyword>
<organism evidence="10 11">
    <name type="scientific">Drosophila ananassae</name>
    <name type="common">Fruit fly</name>
    <dbReference type="NCBI Taxonomy" id="7217"/>
    <lineage>
        <taxon>Eukaryota</taxon>
        <taxon>Metazoa</taxon>
        <taxon>Ecdysozoa</taxon>
        <taxon>Arthropoda</taxon>
        <taxon>Hexapoda</taxon>
        <taxon>Insecta</taxon>
        <taxon>Pterygota</taxon>
        <taxon>Neoptera</taxon>
        <taxon>Endopterygota</taxon>
        <taxon>Diptera</taxon>
        <taxon>Brachycera</taxon>
        <taxon>Muscomorpha</taxon>
        <taxon>Ephydroidea</taxon>
        <taxon>Drosophilidae</taxon>
        <taxon>Drosophila</taxon>
        <taxon>Sophophora</taxon>
    </lineage>
</organism>
<dbReference type="SUPFAM" id="SSF53474">
    <property type="entry name" value="alpha/beta-Hydrolases"/>
    <property type="match status" value="1"/>
</dbReference>